<organism evidence="3 4">
    <name type="scientific">Pelagerythrobacter marensis</name>
    <dbReference type="NCBI Taxonomy" id="543877"/>
    <lineage>
        <taxon>Bacteria</taxon>
        <taxon>Pseudomonadati</taxon>
        <taxon>Pseudomonadota</taxon>
        <taxon>Alphaproteobacteria</taxon>
        <taxon>Sphingomonadales</taxon>
        <taxon>Erythrobacteraceae</taxon>
        <taxon>Pelagerythrobacter</taxon>
    </lineage>
</organism>
<feature type="region of interest" description="Disordered" evidence="1">
    <location>
        <begin position="115"/>
        <end position="140"/>
    </location>
</feature>
<name>A0A0G3X8U0_9SPHN</name>
<gene>
    <name evidence="3" type="ORF">AM2010_720</name>
</gene>
<protein>
    <submittedName>
        <fullName evidence="3">OmpA/MotB</fullName>
    </submittedName>
</protein>
<reference evidence="3 4" key="1">
    <citation type="submission" date="2015-06" db="EMBL/GenBank/DDBJ databases">
        <authorList>
            <person name="Kim K.M."/>
        </authorList>
    </citation>
    <scope>NUCLEOTIDE SEQUENCE [LARGE SCALE GENOMIC DNA]</scope>
    <source>
        <strain evidence="3 4">KCTC 22370</strain>
    </source>
</reference>
<dbReference type="STRING" id="543877.AM2010_720"/>
<accession>A0A0G3X8U0</accession>
<evidence type="ECO:0000313" key="4">
    <source>
        <dbReference type="Proteomes" id="UP000037643"/>
    </source>
</evidence>
<feature type="signal peptide" evidence="2">
    <location>
        <begin position="1"/>
        <end position="22"/>
    </location>
</feature>
<keyword evidence="2" id="KW-0732">Signal</keyword>
<evidence type="ECO:0000256" key="1">
    <source>
        <dbReference type="SAM" id="MobiDB-lite"/>
    </source>
</evidence>
<feature type="chain" id="PRO_5005186107" evidence="2">
    <location>
        <begin position="23"/>
        <end position="258"/>
    </location>
</feature>
<dbReference type="PATRIC" id="fig|543877.4.peg.727"/>
<proteinExistence type="predicted"/>
<feature type="compositionally biased region" description="Basic and acidic residues" evidence="1">
    <location>
        <begin position="130"/>
        <end position="140"/>
    </location>
</feature>
<dbReference type="KEGG" id="amx:AM2010_720"/>
<sequence precursor="true">MRLSLRLIALIAIAASGAPAHAQFFDRLLDRAERAVKGEIEGKVEREARKATRCALGDATCISAARSRGEEPEIVRRDTGPRDYPGVEGGADIRFPMGELSFADAVVTYEPGNHRELSRTLQGPGNVLGEPDRDTGQSCDERRDCPVVALAPGGKIVVRFTDNALTGSGDEASDLWVFMGDASSRLSVEVGVDGKDWEAVGSVDGSHGGIDIDAAGFGPYAAFSYVRLKNVSGGGGRERAAHATIDAIGAVSTRSLVQ</sequence>
<dbReference type="AlphaFoldDB" id="A0A0G3X8U0"/>
<dbReference type="OrthoDB" id="121983at2"/>
<evidence type="ECO:0000256" key="2">
    <source>
        <dbReference type="SAM" id="SignalP"/>
    </source>
</evidence>
<evidence type="ECO:0000313" key="3">
    <source>
        <dbReference type="EMBL" id="AKM06803.1"/>
    </source>
</evidence>
<dbReference type="RefSeq" id="WP_053043895.1">
    <property type="nucleotide sequence ID" value="NZ_CP011805.1"/>
</dbReference>
<dbReference type="EMBL" id="CP011805">
    <property type="protein sequence ID" value="AKM06803.1"/>
    <property type="molecule type" value="Genomic_DNA"/>
</dbReference>
<dbReference type="Proteomes" id="UP000037643">
    <property type="component" value="Chromosome"/>
</dbReference>
<keyword evidence="4" id="KW-1185">Reference proteome</keyword>